<evidence type="ECO:0000313" key="7">
    <source>
        <dbReference type="EMBL" id="GGD76881.1"/>
    </source>
</evidence>
<dbReference type="Proteomes" id="UP000629365">
    <property type="component" value="Unassembled WGS sequence"/>
</dbReference>
<dbReference type="NCBIfam" id="TIGR02937">
    <property type="entry name" value="sigma70-ECF"/>
    <property type="match status" value="1"/>
</dbReference>
<dbReference type="InterPro" id="IPR036388">
    <property type="entry name" value="WH-like_DNA-bd_sf"/>
</dbReference>
<dbReference type="InterPro" id="IPR014284">
    <property type="entry name" value="RNA_pol_sigma-70_dom"/>
</dbReference>
<feature type="domain" description="RNA polymerase sigma-70 region 2" evidence="5">
    <location>
        <begin position="27"/>
        <end position="94"/>
    </location>
</feature>
<dbReference type="GO" id="GO:0000428">
    <property type="term" value="C:DNA-directed RNA polymerase complex"/>
    <property type="evidence" value="ECO:0007669"/>
    <property type="project" value="UniProtKB-KW"/>
</dbReference>
<accession>A0ABQ1RR62</accession>
<dbReference type="InterPro" id="IPR013249">
    <property type="entry name" value="RNA_pol_sigma70_r4_t2"/>
</dbReference>
<comment type="similarity">
    <text evidence="1">Belongs to the sigma-70 factor family. ECF subfamily.</text>
</comment>
<dbReference type="SUPFAM" id="SSF88659">
    <property type="entry name" value="Sigma3 and sigma4 domains of RNA polymerase sigma factors"/>
    <property type="match status" value="1"/>
</dbReference>
<dbReference type="InterPro" id="IPR007627">
    <property type="entry name" value="RNA_pol_sigma70_r2"/>
</dbReference>
<evidence type="ECO:0000256" key="3">
    <source>
        <dbReference type="ARBA" id="ARBA00023082"/>
    </source>
</evidence>
<keyword evidence="3" id="KW-0731">Sigma factor</keyword>
<dbReference type="InterPro" id="IPR013324">
    <property type="entry name" value="RNA_pol_sigma_r3/r4-like"/>
</dbReference>
<dbReference type="PANTHER" id="PTHR43133">
    <property type="entry name" value="RNA POLYMERASE ECF-TYPE SIGMA FACTO"/>
    <property type="match status" value="1"/>
</dbReference>
<keyword evidence="8" id="KW-1185">Reference proteome</keyword>
<dbReference type="RefSeq" id="WP_188436421.1">
    <property type="nucleotide sequence ID" value="NZ_BMCM01000003.1"/>
</dbReference>
<evidence type="ECO:0000259" key="6">
    <source>
        <dbReference type="Pfam" id="PF08281"/>
    </source>
</evidence>
<feature type="domain" description="RNA polymerase sigma factor 70 region 4 type 2" evidence="6">
    <location>
        <begin position="117"/>
        <end position="169"/>
    </location>
</feature>
<evidence type="ECO:0000259" key="5">
    <source>
        <dbReference type="Pfam" id="PF04542"/>
    </source>
</evidence>
<sequence>MPGHPDESVEALEWMWSEDTLDLPRLIEGSKRALFAYFARRVVSTDDAADLTSEVLLTMWRKVDSMPSEPVEARMWAFGIARNVLANHRRGIARRRKLSERLKGEALVSGDERPVRDDVWEALRALSETDREIIQLVHWDGFSLVDAAKILGKKPATVRSRYSRARAKLRADLTP</sequence>
<dbReference type="InterPro" id="IPR039425">
    <property type="entry name" value="RNA_pol_sigma-70-like"/>
</dbReference>
<proteinExistence type="inferred from homology"/>
<evidence type="ECO:0000313" key="8">
    <source>
        <dbReference type="Proteomes" id="UP000629365"/>
    </source>
</evidence>
<keyword evidence="4" id="KW-0804">Transcription</keyword>
<dbReference type="Gene3D" id="1.10.1740.10">
    <property type="match status" value="1"/>
</dbReference>
<comment type="caution">
    <text evidence="7">The sequence shown here is derived from an EMBL/GenBank/DDBJ whole genome shotgun (WGS) entry which is preliminary data.</text>
</comment>
<evidence type="ECO:0000256" key="4">
    <source>
        <dbReference type="ARBA" id="ARBA00023163"/>
    </source>
</evidence>
<name>A0ABQ1RR62_9MICO</name>
<reference evidence="8" key="1">
    <citation type="journal article" date="2019" name="Int. J. Syst. Evol. Microbiol.">
        <title>The Global Catalogue of Microorganisms (GCM) 10K type strain sequencing project: providing services to taxonomists for standard genome sequencing and annotation.</title>
        <authorList>
            <consortium name="The Broad Institute Genomics Platform"/>
            <consortium name="The Broad Institute Genome Sequencing Center for Infectious Disease"/>
            <person name="Wu L."/>
            <person name="Ma J."/>
        </authorList>
    </citation>
    <scope>NUCLEOTIDE SEQUENCE [LARGE SCALE GENOMIC DNA]</scope>
    <source>
        <strain evidence="8">CCM 7640</strain>
    </source>
</reference>
<dbReference type="SUPFAM" id="SSF88946">
    <property type="entry name" value="Sigma2 domain of RNA polymerase sigma factors"/>
    <property type="match status" value="1"/>
</dbReference>
<keyword evidence="2" id="KW-0805">Transcription regulation</keyword>
<gene>
    <name evidence="7" type="primary">rpoE</name>
    <name evidence="7" type="ORF">GCM10007269_19760</name>
</gene>
<keyword evidence="7" id="KW-0240">DNA-directed RNA polymerase</keyword>
<dbReference type="PANTHER" id="PTHR43133:SF25">
    <property type="entry name" value="RNA POLYMERASE SIGMA FACTOR RFAY-RELATED"/>
    <property type="match status" value="1"/>
</dbReference>
<evidence type="ECO:0000256" key="2">
    <source>
        <dbReference type="ARBA" id="ARBA00023015"/>
    </source>
</evidence>
<organism evidence="7 8">
    <name type="scientific">Microbacterium murale</name>
    <dbReference type="NCBI Taxonomy" id="1081040"/>
    <lineage>
        <taxon>Bacteria</taxon>
        <taxon>Bacillati</taxon>
        <taxon>Actinomycetota</taxon>
        <taxon>Actinomycetes</taxon>
        <taxon>Micrococcales</taxon>
        <taxon>Microbacteriaceae</taxon>
        <taxon>Microbacterium</taxon>
    </lineage>
</organism>
<dbReference type="Gene3D" id="1.10.10.10">
    <property type="entry name" value="Winged helix-like DNA-binding domain superfamily/Winged helix DNA-binding domain"/>
    <property type="match status" value="1"/>
</dbReference>
<dbReference type="InterPro" id="IPR013325">
    <property type="entry name" value="RNA_pol_sigma_r2"/>
</dbReference>
<dbReference type="CDD" id="cd06171">
    <property type="entry name" value="Sigma70_r4"/>
    <property type="match status" value="1"/>
</dbReference>
<protein>
    <submittedName>
        <fullName evidence="7">DNA-directed RNA polymerase sigma-70 factor</fullName>
    </submittedName>
</protein>
<dbReference type="EMBL" id="BMCM01000003">
    <property type="protein sequence ID" value="GGD76881.1"/>
    <property type="molecule type" value="Genomic_DNA"/>
</dbReference>
<dbReference type="Pfam" id="PF04542">
    <property type="entry name" value="Sigma70_r2"/>
    <property type="match status" value="1"/>
</dbReference>
<dbReference type="Pfam" id="PF08281">
    <property type="entry name" value="Sigma70_r4_2"/>
    <property type="match status" value="1"/>
</dbReference>
<evidence type="ECO:0000256" key="1">
    <source>
        <dbReference type="ARBA" id="ARBA00010641"/>
    </source>
</evidence>